<feature type="binding site" evidence="6">
    <location>
        <position position="359"/>
    </location>
    <ligand>
        <name>S-adenosyl-L-methionine</name>
        <dbReference type="ChEBI" id="CHEBI:59789"/>
    </ligand>
</feature>
<dbReference type="GO" id="GO:0032259">
    <property type="term" value="P:methylation"/>
    <property type="evidence" value="ECO:0007669"/>
    <property type="project" value="UniProtKB-KW"/>
</dbReference>
<dbReference type="PANTHER" id="PTHR11061">
    <property type="entry name" value="RNA M5U METHYLTRANSFERASE"/>
    <property type="match status" value="1"/>
</dbReference>
<dbReference type="EC" id="2.1.1.-" evidence="7"/>
<keyword evidence="1" id="KW-0408">Iron</keyword>
<comment type="caution">
    <text evidence="7">The sequence shown here is derived from an EMBL/GenBank/DDBJ whole genome shotgun (WGS) entry which is preliminary data.</text>
</comment>
<dbReference type="InterPro" id="IPR012340">
    <property type="entry name" value="NA-bd_OB-fold"/>
</dbReference>
<dbReference type="InterPro" id="IPR029063">
    <property type="entry name" value="SAM-dependent_MTases_sf"/>
</dbReference>
<accession>A0ABV7VGZ4</accession>
<dbReference type="EMBL" id="JBHRYJ010000002">
    <property type="protein sequence ID" value="MFC3676222.1"/>
    <property type="molecule type" value="Genomic_DNA"/>
</dbReference>
<dbReference type="Pfam" id="PF05958">
    <property type="entry name" value="tRNA_U5-meth_tr"/>
    <property type="match status" value="1"/>
</dbReference>
<evidence type="ECO:0000313" key="8">
    <source>
        <dbReference type="Proteomes" id="UP001595711"/>
    </source>
</evidence>
<dbReference type="CDD" id="cd02440">
    <property type="entry name" value="AdoMet_MTases"/>
    <property type="match status" value="1"/>
</dbReference>
<dbReference type="Gene3D" id="3.40.50.150">
    <property type="entry name" value="Vaccinia Virus protein VP39"/>
    <property type="match status" value="1"/>
</dbReference>
<evidence type="ECO:0000256" key="6">
    <source>
        <dbReference type="PROSITE-ProRule" id="PRU01024"/>
    </source>
</evidence>
<keyword evidence="3 6" id="KW-0808">Transferase</keyword>
<evidence type="ECO:0000256" key="4">
    <source>
        <dbReference type="ARBA" id="ARBA00022691"/>
    </source>
</evidence>
<gene>
    <name evidence="7" type="ORF">ACFOOQ_11750</name>
</gene>
<dbReference type="InterPro" id="IPR010280">
    <property type="entry name" value="U5_MeTrfase_fam"/>
</dbReference>
<dbReference type="PROSITE" id="PS51687">
    <property type="entry name" value="SAM_MT_RNA_M5U"/>
    <property type="match status" value="1"/>
</dbReference>
<reference evidence="8" key="1">
    <citation type="journal article" date="2019" name="Int. J. Syst. Evol. Microbiol.">
        <title>The Global Catalogue of Microorganisms (GCM) 10K type strain sequencing project: providing services to taxonomists for standard genome sequencing and annotation.</title>
        <authorList>
            <consortium name="The Broad Institute Genomics Platform"/>
            <consortium name="The Broad Institute Genome Sequencing Center for Infectious Disease"/>
            <person name="Wu L."/>
            <person name="Ma J."/>
        </authorList>
    </citation>
    <scope>NUCLEOTIDE SEQUENCE [LARGE SCALE GENOMIC DNA]</scope>
    <source>
        <strain evidence="8">KCTC 42182</strain>
    </source>
</reference>
<feature type="binding site" evidence="6">
    <location>
        <position position="263"/>
    </location>
    <ligand>
        <name>S-adenosyl-L-methionine</name>
        <dbReference type="ChEBI" id="CHEBI:59789"/>
    </ligand>
</feature>
<evidence type="ECO:0000313" key="7">
    <source>
        <dbReference type="EMBL" id="MFC3676222.1"/>
    </source>
</evidence>
<keyword evidence="1" id="KW-0479">Metal-binding</keyword>
<comment type="similarity">
    <text evidence="6">Belongs to the class I-like SAM-binding methyltransferase superfamily. RNA M5U methyltransferase family.</text>
</comment>
<evidence type="ECO:0000256" key="1">
    <source>
        <dbReference type="ARBA" id="ARBA00022485"/>
    </source>
</evidence>
<evidence type="ECO:0000256" key="2">
    <source>
        <dbReference type="ARBA" id="ARBA00022603"/>
    </source>
</evidence>
<name>A0ABV7VGZ4_9PROT</name>
<keyword evidence="2 6" id="KW-0489">Methyltransferase</keyword>
<proteinExistence type="inferred from homology"/>
<feature type="active site" description="Nucleophile" evidence="6">
    <location>
        <position position="395"/>
    </location>
</feature>
<dbReference type="PANTHER" id="PTHR11061:SF49">
    <property type="entry name" value="23S RRNA (URACIL(1939)-C(5))-METHYLTRANSFERASE RLMD"/>
    <property type="match status" value="1"/>
</dbReference>
<dbReference type="Gene3D" id="2.40.50.140">
    <property type="entry name" value="Nucleic acid-binding proteins"/>
    <property type="match status" value="1"/>
</dbReference>
<protein>
    <submittedName>
        <fullName evidence="7">Class I SAM-dependent RNA methyltransferase</fullName>
        <ecNumber evidence="7">2.1.1.-</ecNumber>
    </submittedName>
</protein>
<evidence type="ECO:0000256" key="5">
    <source>
        <dbReference type="ARBA" id="ARBA00023014"/>
    </source>
</evidence>
<keyword evidence="5" id="KW-0411">Iron-sulfur</keyword>
<feature type="binding site" evidence="6">
    <location>
        <position position="290"/>
    </location>
    <ligand>
        <name>S-adenosyl-L-methionine</name>
        <dbReference type="ChEBI" id="CHEBI:59789"/>
    </ligand>
</feature>
<dbReference type="Gene3D" id="2.40.50.1070">
    <property type="match status" value="1"/>
</dbReference>
<organism evidence="7 8">
    <name type="scientific">Ferrovibrio xuzhouensis</name>
    <dbReference type="NCBI Taxonomy" id="1576914"/>
    <lineage>
        <taxon>Bacteria</taxon>
        <taxon>Pseudomonadati</taxon>
        <taxon>Pseudomonadota</taxon>
        <taxon>Alphaproteobacteria</taxon>
        <taxon>Rhodospirillales</taxon>
        <taxon>Rhodospirillaceae</taxon>
        <taxon>Ferrovibrio</taxon>
    </lineage>
</organism>
<evidence type="ECO:0000256" key="3">
    <source>
        <dbReference type="ARBA" id="ARBA00022679"/>
    </source>
</evidence>
<feature type="binding site" evidence="6">
    <location>
        <position position="311"/>
    </location>
    <ligand>
        <name>S-adenosyl-L-methionine</name>
        <dbReference type="ChEBI" id="CHEBI:59789"/>
    </ligand>
</feature>
<dbReference type="RefSeq" id="WP_379726426.1">
    <property type="nucleotide sequence ID" value="NZ_JBHRYJ010000002.1"/>
</dbReference>
<keyword evidence="8" id="KW-1185">Reference proteome</keyword>
<keyword evidence="4 6" id="KW-0949">S-adenosyl-L-methionine</keyword>
<dbReference type="GO" id="GO:0008168">
    <property type="term" value="F:methyltransferase activity"/>
    <property type="evidence" value="ECO:0007669"/>
    <property type="project" value="UniProtKB-KW"/>
</dbReference>
<dbReference type="SUPFAM" id="SSF53335">
    <property type="entry name" value="S-adenosyl-L-methionine-dependent methyltransferases"/>
    <property type="match status" value="1"/>
</dbReference>
<keyword evidence="1" id="KW-0004">4Fe-4S</keyword>
<sequence length="437" mass="47337">MRDVEGVIARMGGQGHGVLDKDGERFYVPFTVPGDRVSAKVGEERGDGFAAQLSVLEDAGPDRVEPPCRHFQACGGCALQHWADAPYRDWKRDRLVSALQRRDFTDPPAADLVDDLVEVPDRSRRRAEFVARRVKNRVLMGFHEAASRKIVDLEDCVVLRPALFAVLPALRAMIIEVLGDGWAVDLRVTETLTGLDVVIIGKLKMRVQERIALSRAAKAAALARLSWRFDMSSEPEMLYQGEAAPLVKFGDTVVTLAPGGFLQATAEAEQAMADLALDALKDAKRVADLFSGCGAFALRLAAAGKSVLAADADRPAIAALTAAAKAAGLGGRLTAEMRDLERRPLTRQEFKKLDAILLDPPRAGARAQVQQIAEATQAGAGGGDTAPPLVVMAACDPNSFARDARVLVDAGYRLERATPIDQFRWSPHLEMLGIFRR</sequence>
<dbReference type="Proteomes" id="UP001595711">
    <property type="component" value="Unassembled WGS sequence"/>
</dbReference>